<dbReference type="Pfam" id="PF00528">
    <property type="entry name" value="BPD_transp_1"/>
    <property type="match status" value="1"/>
</dbReference>
<evidence type="ECO:0000256" key="2">
    <source>
        <dbReference type="ARBA" id="ARBA00022448"/>
    </source>
</evidence>
<dbReference type="CDD" id="cd06261">
    <property type="entry name" value="TM_PBP2"/>
    <property type="match status" value="1"/>
</dbReference>
<organism evidence="9 10">
    <name type="scientific">Humitalea rosea</name>
    <dbReference type="NCBI Taxonomy" id="990373"/>
    <lineage>
        <taxon>Bacteria</taxon>
        <taxon>Pseudomonadati</taxon>
        <taxon>Pseudomonadota</taxon>
        <taxon>Alphaproteobacteria</taxon>
        <taxon>Acetobacterales</taxon>
        <taxon>Roseomonadaceae</taxon>
        <taxon>Humitalea</taxon>
    </lineage>
</organism>
<evidence type="ECO:0000256" key="4">
    <source>
        <dbReference type="ARBA" id="ARBA00022692"/>
    </source>
</evidence>
<evidence type="ECO:0000256" key="5">
    <source>
        <dbReference type="ARBA" id="ARBA00022989"/>
    </source>
</evidence>
<name>A0A2W7KLC4_9PROT</name>
<gene>
    <name evidence="9" type="ORF">C8P66_103144</name>
</gene>
<keyword evidence="6 7" id="KW-0472">Membrane</keyword>
<dbReference type="InterPro" id="IPR050366">
    <property type="entry name" value="BP-dependent_transpt_permease"/>
</dbReference>
<protein>
    <submittedName>
        <fullName evidence="9">Peptide/nickel transport system permease protein</fullName>
    </submittedName>
</protein>
<keyword evidence="10" id="KW-1185">Reference proteome</keyword>
<keyword evidence="2 7" id="KW-0813">Transport</keyword>
<evidence type="ECO:0000256" key="1">
    <source>
        <dbReference type="ARBA" id="ARBA00004651"/>
    </source>
</evidence>
<feature type="transmembrane region" description="Helical" evidence="7">
    <location>
        <begin position="21"/>
        <end position="42"/>
    </location>
</feature>
<feature type="transmembrane region" description="Helical" evidence="7">
    <location>
        <begin position="197"/>
        <end position="223"/>
    </location>
</feature>
<sequence length="282" mass="29466">MSAALSARPSVLRLVFRDVAAAAAASFLLLVVLAALFAPWLAPVDPYETDLMSVMTPPGGDYILGTDGQGRDMLSRLLFGLRMTLLMGVAALVVGGVIGVSIGLIAAHWRRLDGVLMRLMDVMLSFPAILFGLALAAIFGPGLVAVVIALSVATVPLMARIARSTALVVMAQDYIEAARATGMGSFRLIRRHLAPNCVAPLLVFATLRLGQVILLGSALSFLGLGAQAPTAELGAMAAQGRTFLFFAPHIAVIPSLAIFGIVLACNVLGDALRDALDPKLRP</sequence>
<evidence type="ECO:0000259" key="8">
    <source>
        <dbReference type="PROSITE" id="PS50928"/>
    </source>
</evidence>
<evidence type="ECO:0000256" key="7">
    <source>
        <dbReference type="RuleBase" id="RU363032"/>
    </source>
</evidence>
<dbReference type="SUPFAM" id="SSF161098">
    <property type="entry name" value="MetI-like"/>
    <property type="match status" value="1"/>
</dbReference>
<evidence type="ECO:0000313" key="10">
    <source>
        <dbReference type="Proteomes" id="UP000249688"/>
    </source>
</evidence>
<evidence type="ECO:0000313" key="9">
    <source>
        <dbReference type="EMBL" id="PZW49118.1"/>
    </source>
</evidence>
<reference evidence="9 10" key="1">
    <citation type="submission" date="2018-06" db="EMBL/GenBank/DDBJ databases">
        <title>Genomic Encyclopedia of Archaeal and Bacterial Type Strains, Phase II (KMG-II): from individual species to whole genera.</title>
        <authorList>
            <person name="Goeker M."/>
        </authorList>
    </citation>
    <scope>NUCLEOTIDE SEQUENCE [LARGE SCALE GENOMIC DNA]</scope>
    <source>
        <strain evidence="9 10">DSM 24525</strain>
    </source>
</reference>
<dbReference type="GO" id="GO:0005886">
    <property type="term" value="C:plasma membrane"/>
    <property type="evidence" value="ECO:0007669"/>
    <property type="project" value="UniProtKB-SubCell"/>
</dbReference>
<feature type="transmembrane region" description="Helical" evidence="7">
    <location>
        <begin position="83"/>
        <end position="107"/>
    </location>
</feature>
<dbReference type="GO" id="GO:0055085">
    <property type="term" value="P:transmembrane transport"/>
    <property type="evidence" value="ECO:0007669"/>
    <property type="project" value="InterPro"/>
</dbReference>
<dbReference type="Gene3D" id="1.10.3720.10">
    <property type="entry name" value="MetI-like"/>
    <property type="match status" value="1"/>
</dbReference>
<comment type="caution">
    <text evidence="9">The sequence shown here is derived from an EMBL/GenBank/DDBJ whole genome shotgun (WGS) entry which is preliminary data.</text>
</comment>
<comment type="similarity">
    <text evidence="7">Belongs to the binding-protein-dependent transport system permease family.</text>
</comment>
<dbReference type="PANTHER" id="PTHR43386">
    <property type="entry name" value="OLIGOPEPTIDE TRANSPORT SYSTEM PERMEASE PROTEIN APPC"/>
    <property type="match status" value="1"/>
</dbReference>
<evidence type="ECO:0000256" key="3">
    <source>
        <dbReference type="ARBA" id="ARBA00022475"/>
    </source>
</evidence>
<dbReference type="RefSeq" id="WP_111396827.1">
    <property type="nucleotide sequence ID" value="NZ_QKYU01000003.1"/>
</dbReference>
<dbReference type="InterPro" id="IPR000515">
    <property type="entry name" value="MetI-like"/>
</dbReference>
<keyword evidence="4 7" id="KW-0812">Transmembrane</keyword>
<dbReference type="AlphaFoldDB" id="A0A2W7KLC4"/>
<accession>A0A2W7KLC4</accession>
<dbReference type="Pfam" id="PF12911">
    <property type="entry name" value="OppC_N"/>
    <property type="match status" value="1"/>
</dbReference>
<comment type="subcellular location">
    <subcellularLocation>
        <location evidence="1 7">Cell membrane</location>
        <topology evidence="1 7">Multi-pass membrane protein</topology>
    </subcellularLocation>
</comment>
<dbReference type="Proteomes" id="UP000249688">
    <property type="component" value="Unassembled WGS sequence"/>
</dbReference>
<dbReference type="EMBL" id="QKYU01000003">
    <property type="protein sequence ID" value="PZW49118.1"/>
    <property type="molecule type" value="Genomic_DNA"/>
</dbReference>
<dbReference type="OrthoDB" id="9766870at2"/>
<dbReference type="PANTHER" id="PTHR43386:SF25">
    <property type="entry name" value="PEPTIDE ABC TRANSPORTER PERMEASE PROTEIN"/>
    <property type="match status" value="1"/>
</dbReference>
<feature type="transmembrane region" description="Helical" evidence="7">
    <location>
        <begin position="243"/>
        <end position="269"/>
    </location>
</feature>
<keyword evidence="3" id="KW-1003">Cell membrane</keyword>
<dbReference type="InterPro" id="IPR025966">
    <property type="entry name" value="OppC_N"/>
</dbReference>
<dbReference type="InterPro" id="IPR035906">
    <property type="entry name" value="MetI-like_sf"/>
</dbReference>
<proteinExistence type="inferred from homology"/>
<keyword evidence="5 7" id="KW-1133">Transmembrane helix</keyword>
<dbReference type="PROSITE" id="PS50928">
    <property type="entry name" value="ABC_TM1"/>
    <property type="match status" value="1"/>
</dbReference>
<evidence type="ECO:0000256" key="6">
    <source>
        <dbReference type="ARBA" id="ARBA00023136"/>
    </source>
</evidence>
<feature type="domain" description="ABC transmembrane type-1" evidence="8">
    <location>
        <begin position="81"/>
        <end position="269"/>
    </location>
</feature>